<organism evidence="1 2">
    <name type="scientific">Oceanisphaera marina</name>
    <dbReference type="NCBI Taxonomy" id="2017550"/>
    <lineage>
        <taxon>Bacteria</taxon>
        <taxon>Pseudomonadati</taxon>
        <taxon>Pseudomonadota</taxon>
        <taxon>Gammaproteobacteria</taxon>
        <taxon>Aeromonadales</taxon>
        <taxon>Aeromonadaceae</taxon>
        <taxon>Oceanisphaera</taxon>
    </lineage>
</organism>
<reference evidence="2" key="1">
    <citation type="journal article" date="2019" name="Int. J. Syst. Evol. Microbiol.">
        <title>The Global Catalogue of Microorganisms (GCM) 10K type strain sequencing project: providing services to taxonomists for standard genome sequencing and annotation.</title>
        <authorList>
            <consortium name="The Broad Institute Genomics Platform"/>
            <consortium name="The Broad Institute Genome Sequencing Center for Infectious Disease"/>
            <person name="Wu L."/>
            <person name="Ma J."/>
        </authorList>
    </citation>
    <scope>NUCLEOTIDE SEQUENCE [LARGE SCALE GENOMIC DNA]</scope>
    <source>
        <strain evidence="2">CGMCC 1.15923</strain>
    </source>
</reference>
<dbReference type="Proteomes" id="UP000646152">
    <property type="component" value="Unassembled WGS sequence"/>
</dbReference>
<dbReference type="EMBL" id="BMKE01000019">
    <property type="protein sequence ID" value="GGB48961.1"/>
    <property type="molecule type" value="Genomic_DNA"/>
</dbReference>
<comment type="caution">
    <text evidence="1">The sequence shown here is derived from an EMBL/GenBank/DDBJ whole genome shotgun (WGS) entry which is preliminary data.</text>
</comment>
<evidence type="ECO:0000313" key="2">
    <source>
        <dbReference type="Proteomes" id="UP000646152"/>
    </source>
</evidence>
<protein>
    <submittedName>
        <fullName evidence="1">Uncharacterized protein</fullName>
    </submittedName>
</protein>
<proteinExistence type="predicted"/>
<sequence>MSGPEYGFIQCNLIMVGAPNKLIMADHNPNTNGEQNRHWGEGSIRSNLKRHFANILAWRAREALNDYTV</sequence>
<name>A0ABQ1IQ92_9GAMM</name>
<gene>
    <name evidence="1" type="ORF">GCM10011502_22770</name>
</gene>
<accession>A0ABQ1IQ92</accession>
<evidence type="ECO:0000313" key="1">
    <source>
        <dbReference type="EMBL" id="GGB48961.1"/>
    </source>
</evidence>
<keyword evidence="2" id="KW-1185">Reference proteome</keyword>